<dbReference type="OrthoDB" id="3886987at2759"/>
<organism evidence="2 3">
    <name type="scientific">Aureobasidium mustum</name>
    <dbReference type="NCBI Taxonomy" id="2773714"/>
    <lineage>
        <taxon>Eukaryota</taxon>
        <taxon>Fungi</taxon>
        <taxon>Dikarya</taxon>
        <taxon>Ascomycota</taxon>
        <taxon>Pezizomycotina</taxon>
        <taxon>Dothideomycetes</taxon>
        <taxon>Dothideomycetidae</taxon>
        <taxon>Dothideales</taxon>
        <taxon>Saccotheciaceae</taxon>
        <taxon>Aureobasidium</taxon>
    </lineage>
</organism>
<protein>
    <submittedName>
        <fullName evidence="2">Uncharacterized protein</fullName>
    </submittedName>
</protein>
<sequence>MDYDFGNEIRWDLGEEKPYEYWAELIGEEDSEDDNGASVVPAEDASIRKQITEVQDLLHHDPDTKSHITVPSDDEDGEPVVDEEKEIFQDTEFAVLALGEDPAHHEIESVREPADDEYEEDEDKNGIVVIKKRSDLGAQADVEEKLPVLNDKVARNYRMSINTIMLRYDANVKHTSRDKDIPKWEIVNCTTHKDIDTSASYAFMLGDQIDSLEEVAEHLKQEKTIKDGRENWIPFGDVYRHPTTHNIEVRAMSEGNLEKLAKAMDMSIEEVLKKLAEQVGNYER</sequence>
<evidence type="ECO:0000256" key="1">
    <source>
        <dbReference type="SAM" id="MobiDB-lite"/>
    </source>
</evidence>
<proteinExistence type="predicted"/>
<dbReference type="Proteomes" id="UP000714618">
    <property type="component" value="Unassembled WGS sequence"/>
</dbReference>
<evidence type="ECO:0000313" key="3">
    <source>
        <dbReference type="Proteomes" id="UP000714618"/>
    </source>
</evidence>
<dbReference type="AlphaFoldDB" id="A0A9N8KAZ4"/>
<comment type="caution">
    <text evidence="2">The sequence shown here is derived from an EMBL/GenBank/DDBJ whole genome shotgun (WGS) entry which is preliminary data.</text>
</comment>
<keyword evidence="3" id="KW-1185">Reference proteome</keyword>
<gene>
    <name evidence="2" type="ORF">AWRI4233_LOCUS9321</name>
</gene>
<accession>A0A9N8KAZ4</accession>
<name>A0A9N8KAZ4_9PEZI</name>
<feature type="region of interest" description="Disordered" evidence="1">
    <location>
        <begin position="60"/>
        <end position="79"/>
    </location>
</feature>
<reference evidence="2" key="1">
    <citation type="submission" date="2020-06" db="EMBL/GenBank/DDBJ databases">
        <authorList>
            <person name="Onetto C."/>
        </authorList>
    </citation>
    <scope>NUCLEOTIDE SEQUENCE</scope>
</reference>
<dbReference type="EMBL" id="CAIJEO010000012">
    <property type="protein sequence ID" value="CAD0100496.1"/>
    <property type="molecule type" value="Genomic_DNA"/>
</dbReference>
<evidence type="ECO:0000313" key="2">
    <source>
        <dbReference type="EMBL" id="CAD0100496.1"/>
    </source>
</evidence>